<dbReference type="EMBL" id="VVUY01000002">
    <property type="protein sequence ID" value="KAA2563769.1"/>
    <property type="molecule type" value="Genomic_DNA"/>
</dbReference>
<reference evidence="1 2" key="1">
    <citation type="journal article" date="2019" name="Nat. Med.">
        <title>A library of human gut bacterial isolates paired with longitudinal multiomics data enables mechanistic microbiome research.</title>
        <authorList>
            <person name="Poyet M."/>
            <person name="Groussin M."/>
            <person name="Gibbons S.M."/>
            <person name="Avila-Pacheco J."/>
            <person name="Jiang X."/>
            <person name="Kearney S.M."/>
            <person name="Perrotta A.R."/>
            <person name="Berdy B."/>
            <person name="Zhao S."/>
            <person name="Lieberman T.D."/>
            <person name="Swanson P.K."/>
            <person name="Smith M."/>
            <person name="Roesemann S."/>
            <person name="Alexander J.E."/>
            <person name="Rich S.A."/>
            <person name="Livny J."/>
            <person name="Vlamakis H."/>
            <person name="Clish C."/>
            <person name="Bullock K."/>
            <person name="Deik A."/>
            <person name="Scott J."/>
            <person name="Pierce K.A."/>
            <person name="Xavier R.J."/>
            <person name="Alm E.J."/>
        </authorList>
    </citation>
    <scope>NUCLEOTIDE SEQUENCE [LARGE SCALE GENOMIC DNA]</scope>
    <source>
        <strain evidence="1 2">BIOML-A204</strain>
    </source>
</reference>
<evidence type="ECO:0000313" key="2">
    <source>
        <dbReference type="Proteomes" id="UP000323119"/>
    </source>
</evidence>
<protein>
    <submittedName>
        <fullName evidence="1">Uncharacterized protein</fullName>
    </submittedName>
</protein>
<dbReference type="AlphaFoldDB" id="A0A9P3ZM48"/>
<proteinExistence type="predicted"/>
<sequence>MEYNKNGQILREFYARHDLTDCFERDNAYLESAFDEINRIWFDNLCKIDEVNYLMIAEAPLWGKSKSYIYNPATPFTQFFQKSDLEYVLNTKIRDKAEFIDRCNQIGLLIIDISPFALNTEDTIINYRGKSKQNPYGITKREYRLLIQETLPTFFDCKIEKIAPKASCDIRVFFRYARVENTFRDIIADSLIKYNLLASANDLPEISNPAGGIDRNKIKTIINLAVIYIFTYFVEM</sequence>
<dbReference type="Proteomes" id="UP000323119">
    <property type="component" value="Unassembled WGS sequence"/>
</dbReference>
<accession>A0A9P3ZM48</accession>
<organism evidence="1 2">
    <name type="scientific">Alistipes onderdonkii</name>
    <dbReference type="NCBI Taxonomy" id="328813"/>
    <lineage>
        <taxon>Bacteria</taxon>
        <taxon>Pseudomonadati</taxon>
        <taxon>Bacteroidota</taxon>
        <taxon>Bacteroidia</taxon>
        <taxon>Bacteroidales</taxon>
        <taxon>Rikenellaceae</taxon>
        <taxon>Alistipes</taxon>
    </lineage>
</organism>
<evidence type="ECO:0000313" key="1">
    <source>
        <dbReference type="EMBL" id="KAA2563769.1"/>
    </source>
</evidence>
<gene>
    <name evidence="1" type="ORF">F2S36_02850</name>
</gene>
<comment type="caution">
    <text evidence="1">The sequence shown here is derived from an EMBL/GenBank/DDBJ whole genome shotgun (WGS) entry which is preliminary data.</text>
</comment>
<name>A0A9P3ZM48_9BACT</name>
<dbReference type="RefSeq" id="WP_055202671.1">
    <property type="nucleotide sequence ID" value="NZ_JADMQE010000003.1"/>
</dbReference>